<dbReference type="FunFam" id="3.40.50.620:FF:000136">
    <property type="entry name" value="Probable phosphoadenosine phosphosulfate reductase"/>
    <property type="match status" value="1"/>
</dbReference>
<evidence type="ECO:0000256" key="7">
    <source>
        <dbReference type="ARBA" id="ARBA00024327"/>
    </source>
</evidence>
<comment type="caution">
    <text evidence="10">The sequence shown here is derived from an EMBL/GenBank/DDBJ whole genome shotgun (WGS) entry which is preliminary data.</text>
</comment>
<evidence type="ECO:0000256" key="1">
    <source>
        <dbReference type="ARBA" id="ARBA00009732"/>
    </source>
</evidence>
<comment type="pathway">
    <text evidence="7">Sulfur metabolism; hydrogen sulfide biosynthesis; sulfite from sulfate.</text>
</comment>
<keyword evidence="6" id="KW-0411">Iron-sulfur</keyword>
<feature type="region of interest" description="Disordered" evidence="8">
    <location>
        <begin position="217"/>
        <end position="241"/>
    </location>
</feature>
<dbReference type="CDD" id="cd23945">
    <property type="entry name" value="PAPS_reductase"/>
    <property type="match status" value="1"/>
</dbReference>
<dbReference type="InterPro" id="IPR002500">
    <property type="entry name" value="PAPS_reduct_dom"/>
</dbReference>
<feature type="domain" description="Phosphoadenosine phosphosulphate reductase" evidence="9">
    <location>
        <begin position="46"/>
        <end position="224"/>
    </location>
</feature>
<keyword evidence="5" id="KW-0408">Iron</keyword>
<dbReference type="OrthoDB" id="7869097at2759"/>
<dbReference type="GO" id="GO:0019379">
    <property type="term" value="P:sulfate assimilation, phosphoadenylyl sulfate reduction by phosphoadenylyl-sulfate reductase (thioredoxin)"/>
    <property type="evidence" value="ECO:0007669"/>
    <property type="project" value="InterPro"/>
</dbReference>
<dbReference type="SUPFAM" id="SSF52402">
    <property type="entry name" value="Adenine nucleotide alpha hydrolases-like"/>
    <property type="match status" value="1"/>
</dbReference>
<keyword evidence="3" id="KW-0479">Metal-binding</keyword>
<dbReference type="InterPro" id="IPR004511">
    <property type="entry name" value="PAPS/APS_Rdtase"/>
</dbReference>
<protein>
    <recommendedName>
        <fullName evidence="9">Phosphoadenosine phosphosulphate reductase domain-containing protein</fullName>
    </recommendedName>
</protein>
<proteinExistence type="inferred from homology"/>
<dbReference type="InterPro" id="IPR011800">
    <property type="entry name" value="PAPS_reductase_CysH"/>
</dbReference>
<dbReference type="Proteomes" id="UP000654370">
    <property type="component" value="Unassembled WGS sequence"/>
</dbReference>
<reference evidence="10" key="1">
    <citation type="submission" date="2020-12" db="EMBL/GenBank/DDBJ databases">
        <title>Metabolic potential, ecology and presence of endohyphal bacteria is reflected in genomic diversity of Mucoromycotina.</title>
        <authorList>
            <person name="Muszewska A."/>
            <person name="Okrasinska A."/>
            <person name="Steczkiewicz K."/>
            <person name="Drgas O."/>
            <person name="Orlowska M."/>
            <person name="Perlinska-Lenart U."/>
            <person name="Aleksandrzak-Piekarczyk T."/>
            <person name="Szatraj K."/>
            <person name="Zielenkiewicz U."/>
            <person name="Pilsyk S."/>
            <person name="Malc E."/>
            <person name="Mieczkowski P."/>
            <person name="Kruszewska J.S."/>
            <person name="Biernat P."/>
            <person name="Pawlowska J."/>
        </authorList>
    </citation>
    <scope>NUCLEOTIDE SEQUENCE</scope>
    <source>
        <strain evidence="10">WA0000067209</strain>
    </source>
</reference>
<dbReference type="Pfam" id="PF01507">
    <property type="entry name" value="PAPS_reduct"/>
    <property type="match status" value="1"/>
</dbReference>
<dbReference type="GO" id="GO:0004604">
    <property type="term" value="F:phosphoadenylyl-sulfate reductase (thioredoxin) activity"/>
    <property type="evidence" value="ECO:0007669"/>
    <property type="project" value="InterPro"/>
</dbReference>
<comment type="similarity">
    <text evidence="1">Belongs to the PAPS reductase family. CysH subfamily.</text>
</comment>
<dbReference type="AlphaFoldDB" id="A0A8H7Q2T2"/>
<dbReference type="PANTHER" id="PTHR46509">
    <property type="entry name" value="PHOSPHOADENOSINE PHOSPHOSULFATE REDUCTASE"/>
    <property type="match status" value="1"/>
</dbReference>
<dbReference type="GO" id="GO:0051536">
    <property type="term" value="F:iron-sulfur cluster binding"/>
    <property type="evidence" value="ECO:0007669"/>
    <property type="project" value="UniProtKB-KW"/>
</dbReference>
<evidence type="ECO:0000256" key="4">
    <source>
        <dbReference type="ARBA" id="ARBA00023002"/>
    </source>
</evidence>
<dbReference type="NCBIfam" id="TIGR02057">
    <property type="entry name" value="PAPS_reductase"/>
    <property type="match status" value="1"/>
</dbReference>
<dbReference type="HAMAP" id="MF_00063">
    <property type="entry name" value="CysH"/>
    <property type="match status" value="1"/>
</dbReference>
<evidence type="ECO:0000313" key="11">
    <source>
        <dbReference type="Proteomes" id="UP000654370"/>
    </source>
</evidence>
<dbReference type="InterPro" id="IPR014729">
    <property type="entry name" value="Rossmann-like_a/b/a_fold"/>
</dbReference>
<dbReference type="NCBIfam" id="TIGR00434">
    <property type="entry name" value="cysH"/>
    <property type="match status" value="1"/>
</dbReference>
<evidence type="ECO:0000259" key="9">
    <source>
        <dbReference type="Pfam" id="PF01507"/>
    </source>
</evidence>
<evidence type="ECO:0000256" key="8">
    <source>
        <dbReference type="SAM" id="MobiDB-lite"/>
    </source>
</evidence>
<evidence type="ECO:0000256" key="6">
    <source>
        <dbReference type="ARBA" id="ARBA00023014"/>
    </source>
</evidence>
<dbReference type="GO" id="GO:0046872">
    <property type="term" value="F:metal ion binding"/>
    <property type="evidence" value="ECO:0007669"/>
    <property type="project" value="UniProtKB-KW"/>
</dbReference>
<accession>A0A8H7Q2T2</accession>
<organism evidence="10 11">
    <name type="scientific">Mortierella isabellina</name>
    <name type="common">Filamentous fungus</name>
    <name type="synonym">Umbelopsis isabellina</name>
    <dbReference type="NCBI Taxonomy" id="91625"/>
    <lineage>
        <taxon>Eukaryota</taxon>
        <taxon>Fungi</taxon>
        <taxon>Fungi incertae sedis</taxon>
        <taxon>Mucoromycota</taxon>
        <taxon>Mucoromycotina</taxon>
        <taxon>Umbelopsidomycetes</taxon>
        <taxon>Umbelopsidales</taxon>
        <taxon>Umbelopsidaceae</taxon>
        <taxon>Umbelopsis</taxon>
    </lineage>
</organism>
<dbReference type="GO" id="GO:0005737">
    <property type="term" value="C:cytoplasm"/>
    <property type="evidence" value="ECO:0007669"/>
    <property type="project" value="TreeGrafter"/>
</dbReference>
<name>A0A8H7Q2T2_MORIS</name>
<keyword evidence="2" id="KW-0963">Cytoplasm</keyword>
<evidence type="ECO:0000256" key="2">
    <source>
        <dbReference type="ARBA" id="ARBA00022490"/>
    </source>
</evidence>
<evidence type="ECO:0000256" key="5">
    <source>
        <dbReference type="ARBA" id="ARBA00023004"/>
    </source>
</evidence>
<sequence>MPVSTQYTIRSGDDLTPERLETLNAQLAKFSPKEVLEWAIDNLPNLYQTTAFGLTGLVTLDIINKISIERQQDHIVPLIFLDTLYHFQETLDLADRCVKTYSVPLKVFKPVDCSNAAEFEAQHGQKLWETNEDAYDYLVKVEPARRAYDELNVASVITGRRRSQKGDRAAIPVIEVDGTGLIKLNPLAYWDLQQVRTYVRANEVPYNALVDQGYNSIGDWHSTNKPASKDDERSGRWEGKDKTECGLHKDYFKMRAAFMAAKKAKQQLEEQKKQQQASPNVSAAVEASA</sequence>
<feature type="region of interest" description="Disordered" evidence="8">
    <location>
        <begin position="263"/>
        <end position="289"/>
    </location>
</feature>
<dbReference type="Gene3D" id="3.40.50.620">
    <property type="entry name" value="HUPs"/>
    <property type="match status" value="1"/>
</dbReference>
<dbReference type="PANTHER" id="PTHR46509:SF1">
    <property type="entry name" value="PHOSPHOADENOSINE PHOSPHOSULFATE REDUCTASE"/>
    <property type="match status" value="1"/>
</dbReference>
<evidence type="ECO:0000313" key="10">
    <source>
        <dbReference type="EMBL" id="KAG2184495.1"/>
    </source>
</evidence>
<feature type="compositionally biased region" description="Basic and acidic residues" evidence="8">
    <location>
        <begin position="227"/>
        <end position="241"/>
    </location>
</feature>
<evidence type="ECO:0000256" key="3">
    <source>
        <dbReference type="ARBA" id="ARBA00022723"/>
    </source>
</evidence>
<gene>
    <name evidence="10" type="ORF">INT43_000404</name>
</gene>
<dbReference type="PIRSF" id="PIRSF000857">
    <property type="entry name" value="PAPS_reductase"/>
    <property type="match status" value="1"/>
</dbReference>
<keyword evidence="4" id="KW-0560">Oxidoreductase</keyword>
<keyword evidence="11" id="KW-1185">Reference proteome</keyword>
<dbReference type="EMBL" id="JAEPQZ010000002">
    <property type="protein sequence ID" value="KAG2184495.1"/>
    <property type="molecule type" value="Genomic_DNA"/>
</dbReference>
<dbReference type="NCBIfam" id="NF002537">
    <property type="entry name" value="PRK02090.1"/>
    <property type="match status" value="1"/>
</dbReference>